<sequence>MHVIGAAVPHYIIRIAVGAGVFGMLMLCEGIMVPRKTIPGYWIWGYYVVFHSYLFEPFMFKKFEHDTSETAKAILTKYGMDHVDTAHDMMLLGGYIVDFQAIFAFILWKFHTGRR</sequence>
<evidence type="ECO:0000313" key="1">
    <source>
        <dbReference type="EMBL" id="KAI9922470.1"/>
    </source>
</evidence>
<reference evidence="1 2" key="1">
    <citation type="journal article" date="2022" name="bioRxiv">
        <title>The genome of the oomycete Peronosclerospora sorghi, a cosmopolitan pathogen of maize and sorghum, is inflated with dispersed pseudogenes.</title>
        <authorList>
            <person name="Fletcher K."/>
            <person name="Martin F."/>
            <person name="Isakeit T."/>
            <person name="Cavanaugh K."/>
            <person name="Magill C."/>
            <person name="Michelmore R."/>
        </authorList>
    </citation>
    <scope>NUCLEOTIDE SEQUENCE [LARGE SCALE GENOMIC DNA]</scope>
    <source>
        <strain evidence="1">P6</strain>
    </source>
</reference>
<comment type="caution">
    <text evidence="1">The sequence shown here is derived from an EMBL/GenBank/DDBJ whole genome shotgun (WGS) entry which is preliminary data.</text>
</comment>
<evidence type="ECO:0000313" key="2">
    <source>
        <dbReference type="Proteomes" id="UP001163321"/>
    </source>
</evidence>
<dbReference type="EMBL" id="CM047580">
    <property type="protein sequence ID" value="KAI9922470.1"/>
    <property type="molecule type" value="Genomic_DNA"/>
</dbReference>
<name>A0ACC0WUU2_9STRA</name>
<dbReference type="Proteomes" id="UP001163321">
    <property type="component" value="Chromosome 1"/>
</dbReference>
<gene>
    <name evidence="1" type="ORF">PsorP6_002405</name>
</gene>
<protein>
    <submittedName>
        <fullName evidence="1">Uncharacterized protein</fullName>
    </submittedName>
</protein>
<organism evidence="1 2">
    <name type="scientific">Peronosclerospora sorghi</name>
    <dbReference type="NCBI Taxonomy" id="230839"/>
    <lineage>
        <taxon>Eukaryota</taxon>
        <taxon>Sar</taxon>
        <taxon>Stramenopiles</taxon>
        <taxon>Oomycota</taxon>
        <taxon>Peronosporomycetes</taxon>
        <taxon>Peronosporales</taxon>
        <taxon>Peronosporaceae</taxon>
        <taxon>Peronosclerospora</taxon>
    </lineage>
</organism>
<keyword evidence="2" id="KW-1185">Reference proteome</keyword>
<accession>A0ACC0WUU2</accession>
<proteinExistence type="predicted"/>